<organism evidence="13 14">
    <name type="scientific">Populus deltoides</name>
    <name type="common">Eastern poplar</name>
    <name type="synonym">Eastern cottonwood</name>
    <dbReference type="NCBI Taxonomy" id="3696"/>
    <lineage>
        <taxon>Eukaryota</taxon>
        <taxon>Viridiplantae</taxon>
        <taxon>Streptophyta</taxon>
        <taxon>Embryophyta</taxon>
        <taxon>Tracheophyta</taxon>
        <taxon>Spermatophyta</taxon>
        <taxon>Magnoliopsida</taxon>
        <taxon>eudicotyledons</taxon>
        <taxon>Gunneridae</taxon>
        <taxon>Pentapetalae</taxon>
        <taxon>rosids</taxon>
        <taxon>fabids</taxon>
        <taxon>Malpighiales</taxon>
        <taxon>Salicaceae</taxon>
        <taxon>Saliceae</taxon>
        <taxon>Populus</taxon>
    </lineage>
</organism>
<dbReference type="InterPro" id="IPR005821">
    <property type="entry name" value="Ion_trans_dom"/>
</dbReference>
<comment type="similarity">
    <text evidence="2">Belongs to the cyclic nucleotide-gated cation channel (TC 1.A.1.5) family.</text>
</comment>
<dbReference type="EMBL" id="JACEGQ020000017">
    <property type="protein sequence ID" value="KAH8483865.1"/>
    <property type="molecule type" value="Genomic_DNA"/>
</dbReference>
<keyword evidence="6" id="KW-0406">Ion transport</keyword>
<sequence length="463" mass="54029">MNNSRSCTSSHFRRLPKSLSIRRKVLGAIWYLASIQRQHHCWNIQCKNERNRTPACTSQFLNCSAKDNPARHAWLTTTNLLTNCDAQNDENFQFGMFAEAFTNHVAEASFIDKYFYCLWWGLRNLSSYGQNLMTSTYEGEILFSIGICIMGLVLFAHLIGNMQTYMQSASARLEEWRIRRRDTEEWMRHRQLPPELQERVRRFVQYKWLATRGVDEESILKSLPMDIRRQIQRHLCLALVRRVPFFAQMDDQLLDAICERLVSSLNTKDTFIVREGDPVNEMLFIIRGQLESSTTNGGRSGFSTQLHSGLALSEVEAFALRAVDLKFVAKQFKRLHSKKLQHAFRYYSHQWRTWGACYIQSAWRRYTRRKLQMELARQESLFYSQVMEGEVESYYRDEGGDERPLVDHSNNGSHLGATMLASAANTRKGVGHQKLPRPDDSTLEMPKFFKPEEPDFYAEHEDS</sequence>
<evidence type="ECO:0000256" key="8">
    <source>
        <dbReference type="ARBA" id="ARBA00023286"/>
    </source>
</evidence>
<dbReference type="FunFam" id="1.10.287.630:FF:000003">
    <property type="entry name" value="Cyclic nucleotide-gated ion channel 1"/>
    <property type="match status" value="1"/>
</dbReference>
<dbReference type="InterPro" id="IPR014710">
    <property type="entry name" value="RmlC-like_jellyroll"/>
</dbReference>
<comment type="caution">
    <text evidence="13">The sequence shown here is derived from an EMBL/GenBank/DDBJ whole genome shotgun (WGS) entry which is preliminary data.</text>
</comment>
<dbReference type="GO" id="GO:0012505">
    <property type="term" value="C:endomembrane system"/>
    <property type="evidence" value="ECO:0007669"/>
    <property type="project" value="UniProtKB-SubCell"/>
</dbReference>
<protein>
    <recommendedName>
        <fullName evidence="12">Cyclic nucleotide-binding domain-containing protein</fullName>
    </recommendedName>
</protein>
<dbReference type="SUPFAM" id="SSF81324">
    <property type="entry name" value="Voltage-gated potassium channels"/>
    <property type="match status" value="1"/>
</dbReference>
<dbReference type="Gene3D" id="1.10.287.630">
    <property type="entry name" value="Helix hairpin bin"/>
    <property type="match status" value="1"/>
</dbReference>
<keyword evidence="4 11" id="KW-0812">Transmembrane</keyword>
<feature type="domain" description="Cyclic nucleotide-binding" evidence="12">
    <location>
        <begin position="245"/>
        <end position="315"/>
    </location>
</feature>
<reference evidence="13" key="1">
    <citation type="journal article" date="2021" name="J. Hered.">
        <title>Genome Assembly of Salicaceae Populus deltoides (Eastern Cottonwood) I-69 Based on Nanopore Sequencing and Hi-C Technologies.</title>
        <authorList>
            <person name="Bai S."/>
            <person name="Wu H."/>
            <person name="Zhang J."/>
            <person name="Pan Z."/>
            <person name="Zhao W."/>
            <person name="Li Z."/>
            <person name="Tong C."/>
        </authorList>
    </citation>
    <scope>NUCLEOTIDE SEQUENCE</scope>
    <source>
        <tissue evidence="13">Leaf</tissue>
    </source>
</reference>
<dbReference type="GO" id="GO:0016020">
    <property type="term" value="C:membrane"/>
    <property type="evidence" value="ECO:0007669"/>
    <property type="project" value="InterPro"/>
</dbReference>
<dbReference type="GO" id="GO:0005216">
    <property type="term" value="F:monoatomic ion channel activity"/>
    <property type="evidence" value="ECO:0007669"/>
    <property type="project" value="InterPro"/>
</dbReference>
<evidence type="ECO:0000256" key="2">
    <source>
        <dbReference type="ARBA" id="ARBA00010486"/>
    </source>
</evidence>
<dbReference type="PANTHER" id="PTHR45651:SF114">
    <property type="entry name" value="CYCLIC NUCLEOTIDE-GATED ION CHANNEL 16-RELATED"/>
    <property type="match status" value="1"/>
</dbReference>
<evidence type="ECO:0000256" key="5">
    <source>
        <dbReference type="ARBA" id="ARBA00022989"/>
    </source>
</evidence>
<dbReference type="Pfam" id="PF00520">
    <property type="entry name" value="Ion_trans"/>
    <property type="match status" value="1"/>
</dbReference>
<name>A0A8T2WRA0_POPDE</name>
<feature type="transmembrane region" description="Helical" evidence="11">
    <location>
        <begin position="141"/>
        <end position="160"/>
    </location>
</feature>
<evidence type="ECO:0000256" key="1">
    <source>
        <dbReference type="ARBA" id="ARBA00004127"/>
    </source>
</evidence>
<dbReference type="PANTHER" id="PTHR45651">
    <property type="entry name" value="CYCLIC NUCLEOTIDE-GATED ION CHANNEL 15-RELATED-RELATED"/>
    <property type="match status" value="1"/>
</dbReference>
<evidence type="ECO:0000313" key="13">
    <source>
        <dbReference type="EMBL" id="KAH8483865.1"/>
    </source>
</evidence>
<keyword evidence="8" id="KW-1071">Ligand-gated ion channel</keyword>
<dbReference type="Gene3D" id="2.60.120.10">
    <property type="entry name" value="Jelly Rolls"/>
    <property type="match status" value="1"/>
</dbReference>
<dbReference type="InterPro" id="IPR000595">
    <property type="entry name" value="cNMP-bd_dom"/>
</dbReference>
<dbReference type="InterPro" id="IPR018490">
    <property type="entry name" value="cNMP-bd_dom_sf"/>
</dbReference>
<dbReference type="Proteomes" id="UP000807159">
    <property type="component" value="Chromosome 17"/>
</dbReference>
<keyword evidence="5 11" id="KW-1133">Transmembrane helix</keyword>
<feature type="region of interest" description="Disordered" evidence="10">
    <location>
        <begin position="425"/>
        <end position="463"/>
    </location>
</feature>
<evidence type="ECO:0000256" key="10">
    <source>
        <dbReference type="SAM" id="MobiDB-lite"/>
    </source>
</evidence>
<evidence type="ECO:0000256" key="7">
    <source>
        <dbReference type="ARBA" id="ARBA00023136"/>
    </source>
</evidence>
<evidence type="ECO:0000256" key="4">
    <source>
        <dbReference type="ARBA" id="ARBA00022692"/>
    </source>
</evidence>
<keyword evidence="9" id="KW-0407">Ion channel</keyword>
<dbReference type="SUPFAM" id="SSF51206">
    <property type="entry name" value="cAMP-binding domain-like"/>
    <property type="match status" value="1"/>
</dbReference>
<evidence type="ECO:0000313" key="14">
    <source>
        <dbReference type="Proteomes" id="UP000807159"/>
    </source>
</evidence>
<keyword evidence="7 11" id="KW-0472">Membrane</keyword>
<evidence type="ECO:0000256" key="6">
    <source>
        <dbReference type="ARBA" id="ARBA00023065"/>
    </source>
</evidence>
<dbReference type="AlphaFoldDB" id="A0A8T2WRA0"/>
<keyword evidence="14" id="KW-1185">Reference proteome</keyword>
<proteinExistence type="inferred from homology"/>
<comment type="subcellular location">
    <subcellularLocation>
        <location evidence="1">Endomembrane system</location>
        <topology evidence="1">Multi-pass membrane protein</topology>
    </subcellularLocation>
</comment>
<evidence type="ECO:0000259" key="12">
    <source>
        <dbReference type="PROSITE" id="PS50042"/>
    </source>
</evidence>
<evidence type="ECO:0000256" key="11">
    <source>
        <dbReference type="SAM" id="Phobius"/>
    </source>
</evidence>
<accession>A0A8T2WRA0</accession>
<dbReference type="CDD" id="cd00038">
    <property type="entry name" value="CAP_ED"/>
    <property type="match status" value="1"/>
</dbReference>
<gene>
    <name evidence="13" type="ORF">H0E87_028326</name>
</gene>
<feature type="compositionally biased region" description="Basic and acidic residues" evidence="10">
    <location>
        <begin position="447"/>
        <end position="463"/>
    </location>
</feature>
<evidence type="ECO:0000256" key="3">
    <source>
        <dbReference type="ARBA" id="ARBA00022448"/>
    </source>
</evidence>
<evidence type="ECO:0000256" key="9">
    <source>
        <dbReference type="ARBA" id="ARBA00023303"/>
    </source>
</evidence>
<keyword evidence="3" id="KW-0813">Transport</keyword>
<dbReference type="PROSITE" id="PS50042">
    <property type="entry name" value="CNMP_BINDING_3"/>
    <property type="match status" value="1"/>
</dbReference>